<organism evidence="1 2">
    <name type="scientific">Porites evermanni</name>
    <dbReference type="NCBI Taxonomy" id="104178"/>
    <lineage>
        <taxon>Eukaryota</taxon>
        <taxon>Metazoa</taxon>
        <taxon>Cnidaria</taxon>
        <taxon>Anthozoa</taxon>
        <taxon>Hexacorallia</taxon>
        <taxon>Scleractinia</taxon>
        <taxon>Fungiina</taxon>
        <taxon>Poritidae</taxon>
        <taxon>Porites</taxon>
    </lineage>
</organism>
<dbReference type="Proteomes" id="UP001159427">
    <property type="component" value="Unassembled WGS sequence"/>
</dbReference>
<dbReference type="InterPro" id="IPR036691">
    <property type="entry name" value="Endo/exonu/phosph_ase_sf"/>
</dbReference>
<dbReference type="Gene3D" id="3.60.10.10">
    <property type="entry name" value="Endonuclease/exonuclease/phosphatase"/>
    <property type="match status" value="1"/>
</dbReference>
<sequence length="159" mass="17964">MRNSLNVDSSFFQTKELALENDFNILSISWFNSSVTNASVEIPGYRILRLDRIGNTGTDVCTYVKSVLKAEVLKDLTGTTESGLHQLWIQVQNKKLRSLLVCIIYRPPEIGVACLENELMPKYIQALSLNRVIVVTGDLNCDLLSETLQETRRAPFEQL</sequence>
<dbReference type="SUPFAM" id="SSF56219">
    <property type="entry name" value="DNase I-like"/>
    <property type="match status" value="1"/>
</dbReference>
<protein>
    <recommendedName>
        <fullName evidence="3">Endonuclease/exonuclease/phosphatase domain-containing protein</fullName>
    </recommendedName>
</protein>
<reference evidence="1 2" key="1">
    <citation type="submission" date="2022-05" db="EMBL/GenBank/DDBJ databases">
        <authorList>
            <consortium name="Genoscope - CEA"/>
            <person name="William W."/>
        </authorList>
    </citation>
    <scope>NUCLEOTIDE SEQUENCE [LARGE SCALE GENOMIC DNA]</scope>
</reference>
<evidence type="ECO:0000313" key="2">
    <source>
        <dbReference type="Proteomes" id="UP001159427"/>
    </source>
</evidence>
<gene>
    <name evidence="1" type="ORF">PEVE_00014245</name>
</gene>
<dbReference type="EMBL" id="CALNXI010000207">
    <property type="protein sequence ID" value="CAH3022139.1"/>
    <property type="molecule type" value="Genomic_DNA"/>
</dbReference>
<keyword evidence="2" id="KW-1185">Reference proteome</keyword>
<proteinExistence type="predicted"/>
<evidence type="ECO:0000313" key="1">
    <source>
        <dbReference type="EMBL" id="CAH3022139.1"/>
    </source>
</evidence>
<accession>A0ABN8M1X4</accession>
<name>A0ABN8M1X4_9CNID</name>
<evidence type="ECO:0008006" key="3">
    <source>
        <dbReference type="Google" id="ProtNLM"/>
    </source>
</evidence>
<comment type="caution">
    <text evidence="1">The sequence shown here is derived from an EMBL/GenBank/DDBJ whole genome shotgun (WGS) entry which is preliminary data.</text>
</comment>